<reference evidence="2" key="1">
    <citation type="submission" date="2017-02" db="UniProtKB">
        <authorList>
            <consortium name="WormBaseParasite"/>
        </authorList>
    </citation>
    <scope>IDENTIFICATION</scope>
</reference>
<accession>A0A0N5A3T3</accession>
<dbReference type="WBParaSite" id="PTRK_0001628700.1">
    <property type="protein sequence ID" value="PTRK_0001628700.1"/>
    <property type="gene ID" value="PTRK_0001628700"/>
</dbReference>
<protein>
    <submittedName>
        <fullName evidence="2">Uncharacterized protein</fullName>
    </submittedName>
</protein>
<evidence type="ECO:0000313" key="1">
    <source>
        <dbReference type="Proteomes" id="UP000038045"/>
    </source>
</evidence>
<organism evidence="1 2">
    <name type="scientific">Parastrongyloides trichosuri</name>
    <name type="common">Possum-specific nematode worm</name>
    <dbReference type="NCBI Taxonomy" id="131310"/>
    <lineage>
        <taxon>Eukaryota</taxon>
        <taxon>Metazoa</taxon>
        <taxon>Ecdysozoa</taxon>
        <taxon>Nematoda</taxon>
        <taxon>Chromadorea</taxon>
        <taxon>Rhabditida</taxon>
        <taxon>Tylenchina</taxon>
        <taxon>Panagrolaimomorpha</taxon>
        <taxon>Strongyloidoidea</taxon>
        <taxon>Strongyloididae</taxon>
        <taxon>Parastrongyloides</taxon>
    </lineage>
</organism>
<keyword evidence="1" id="KW-1185">Reference proteome</keyword>
<proteinExistence type="predicted"/>
<sequence>MNYLSFTKSDYFQLLKRPRELPDFVGADAGINAVWRCKMVYWSVKKNLIPRIVYKATAKIQFSNFLIEGKFPPFEQIIPLVSICFVEANEKKNCLSVRGRWFKVEMFGISNILDVQEWLRFLIVRQRIPYSILGKKFDWEVNQKDDKENDIDNKNKIKESPKEYDIISVYDNISVNDLQIVPISLKKSLLACFPF</sequence>
<dbReference type="AlphaFoldDB" id="A0A0N5A3T3"/>
<evidence type="ECO:0000313" key="2">
    <source>
        <dbReference type="WBParaSite" id="PTRK_0001628700.1"/>
    </source>
</evidence>
<name>A0A0N5A3T3_PARTI</name>
<dbReference type="Proteomes" id="UP000038045">
    <property type="component" value="Unplaced"/>
</dbReference>